<dbReference type="GO" id="GO:0043565">
    <property type="term" value="F:sequence-specific DNA binding"/>
    <property type="evidence" value="ECO:0007669"/>
    <property type="project" value="TreeGrafter"/>
</dbReference>
<dbReference type="InterPro" id="IPR012327">
    <property type="entry name" value="MeTrfase_D12"/>
</dbReference>
<dbReference type="Pfam" id="PF02086">
    <property type="entry name" value="MethyltransfD12"/>
    <property type="match status" value="1"/>
</dbReference>
<geneLocation type="plasmid" evidence="6">
    <name>lp32-a</name>
</geneLocation>
<evidence type="ECO:0008006" key="7">
    <source>
        <dbReference type="Google" id="ProtNLM"/>
    </source>
</evidence>
<dbReference type="KEGG" id="btur:DB313_05265"/>
<dbReference type="PANTHER" id="PTHR30481:SF3">
    <property type="entry name" value="DNA ADENINE METHYLASE"/>
    <property type="match status" value="1"/>
</dbReference>
<keyword evidence="3" id="KW-0949">S-adenosyl-L-methionine</keyword>
<name>A0A386PQH1_9SPIR</name>
<protein>
    <recommendedName>
        <fullName evidence="7">Site-specific DNA-methyltransferase (adenine-specific)</fullName>
    </recommendedName>
</protein>
<dbReference type="OrthoDB" id="9805629at2"/>
<proteinExistence type="predicted"/>
<dbReference type="GO" id="GO:0032259">
    <property type="term" value="P:methylation"/>
    <property type="evidence" value="ECO:0007669"/>
    <property type="project" value="UniProtKB-KW"/>
</dbReference>
<feature type="coiled-coil region" evidence="4">
    <location>
        <begin position="123"/>
        <end position="150"/>
    </location>
</feature>
<keyword evidence="1" id="KW-0489">Methyltransferase</keyword>
<gene>
    <name evidence="5" type="ORF">DB313_05265</name>
</gene>
<evidence type="ECO:0000313" key="6">
    <source>
        <dbReference type="Proteomes" id="UP000275571"/>
    </source>
</evidence>
<dbReference type="EMBL" id="CP028886">
    <property type="protein sequence ID" value="AYE36910.1"/>
    <property type="molecule type" value="Genomic_DNA"/>
</dbReference>
<dbReference type="GO" id="GO:0009007">
    <property type="term" value="F:site-specific DNA-methyltransferase (adenine-specific) activity"/>
    <property type="evidence" value="ECO:0007669"/>
    <property type="project" value="UniProtKB-EC"/>
</dbReference>
<dbReference type="PRINTS" id="PR00505">
    <property type="entry name" value="D12N6MTFRASE"/>
</dbReference>
<dbReference type="Proteomes" id="UP000275571">
    <property type="component" value="Plasmid lp32-A"/>
</dbReference>
<keyword evidence="6" id="KW-1185">Reference proteome</keyword>
<dbReference type="PANTHER" id="PTHR30481">
    <property type="entry name" value="DNA ADENINE METHYLASE"/>
    <property type="match status" value="1"/>
</dbReference>
<dbReference type="GO" id="GO:1904047">
    <property type="term" value="F:S-adenosyl-L-methionine binding"/>
    <property type="evidence" value="ECO:0007669"/>
    <property type="project" value="TreeGrafter"/>
</dbReference>
<reference evidence="5 6" key="1">
    <citation type="journal article" date="2018" name="Infect. Genet. Evol.">
        <title>Genome-wide analysis of Borrelia turcica and 'Candidatus Borrelia tachyglossi' shows relapsing fever-like genomes with unique genomic links to Lyme disease Borrelia.</title>
        <authorList>
            <person name="Gofton A.W."/>
            <person name="Margos G."/>
            <person name="Fingerle V."/>
            <person name="Hepner S."/>
            <person name="Loh S.M."/>
            <person name="Ryan U."/>
            <person name="Irwin P."/>
            <person name="Oskam C.L."/>
        </authorList>
    </citation>
    <scope>NUCLEOTIDE SEQUENCE [LARGE SCALE GENOMIC DNA]</scope>
    <source>
        <strain evidence="5 6">IST7</strain>
        <plasmid evidence="5">lp32-A</plasmid>
    </source>
</reference>
<evidence type="ECO:0000256" key="2">
    <source>
        <dbReference type="ARBA" id="ARBA00022679"/>
    </source>
</evidence>
<keyword evidence="5" id="KW-0614">Plasmid</keyword>
<dbReference type="GO" id="GO:0006298">
    <property type="term" value="P:mismatch repair"/>
    <property type="evidence" value="ECO:0007669"/>
    <property type="project" value="TreeGrafter"/>
</dbReference>
<dbReference type="AlphaFoldDB" id="A0A386PQH1"/>
<accession>A0A386PQH1</accession>
<dbReference type="InterPro" id="IPR029063">
    <property type="entry name" value="SAM-dependent_MTases_sf"/>
</dbReference>
<keyword evidence="2" id="KW-0808">Transferase</keyword>
<evidence type="ECO:0000313" key="5">
    <source>
        <dbReference type="EMBL" id="AYE36910.1"/>
    </source>
</evidence>
<evidence type="ECO:0000256" key="3">
    <source>
        <dbReference type="ARBA" id="ARBA00022691"/>
    </source>
</evidence>
<keyword evidence="4" id="KW-0175">Coiled coil</keyword>
<sequence>MNGIKGRGYLSQVKIINREGSKYKYREEIIRLFPKHDTYIEGFLGTGAIFLNKPLAKYNIINDASKFIYKIFYFLRKNPEELYRRVKEAIIYDEIVEENQEKIEYQVIRALYSIFGSCTKTMVVNKINARKNFLERLERYKEEIQSKLSQSMFFRKDIFKFIETITLNMRMSQKSFIYLDPPYSVSKGRLGDNKGWRIEKLEKLILEVKKYRWQYAISEFNDTKVMELFEKHGLNIHVIGKSSGINRTFGHSKCEILATSY</sequence>
<dbReference type="Gene3D" id="3.40.50.150">
    <property type="entry name" value="Vaccinia Virus protein VP39"/>
    <property type="match status" value="2"/>
</dbReference>
<evidence type="ECO:0000256" key="4">
    <source>
        <dbReference type="SAM" id="Coils"/>
    </source>
</evidence>
<organism evidence="5 6">
    <name type="scientific">Borrelia turcica IST7</name>
    <dbReference type="NCBI Taxonomy" id="1104446"/>
    <lineage>
        <taxon>Bacteria</taxon>
        <taxon>Pseudomonadati</taxon>
        <taxon>Spirochaetota</taxon>
        <taxon>Spirochaetia</taxon>
        <taxon>Spirochaetales</taxon>
        <taxon>Borreliaceae</taxon>
        <taxon>Borrelia</taxon>
    </lineage>
</organism>
<dbReference type="GO" id="GO:0009307">
    <property type="term" value="P:DNA restriction-modification system"/>
    <property type="evidence" value="ECO:0007669"/>
    <property type="project" value="InterPro"/>
</dbReference>
<evidence type="ECO:0000256" key="1">
    <source>
        <dbReference type="ARBA" id="ARBA00022603"/>
    </source>
</evidence>
<dbReference type="SUPFAM" id="SSF53335">
    <property type="entry name" value="S-adenosyl-L-methionine-dependent methyltransferases"/>
    <property type="match status" value="1"/>
</dbReference>